<evidence type="ECO:0000256" key="1">
    <source>
        <dbReference type="SAM" id="MobiDB-lite"/>
    </source>
</evidence>
<proteinExistence type="predicted"/>
<organism evidence="2">
    <name type="scientific">Siphoviridae sp. ct8HH20</name>
    <dbReference type="NCBI Taxonomy" id="2825359"/>
    <lineage>
        <taxon>Viruses</taxon>
        <taxon>Duplodnaviria</taxon>
        <taxon>Heunggongvirae</taxon>
        <taxon>Uroviricota</taxon>
        <taxon>Caudoviricetes</taxon>
    </lineage>
</organism>
<feature type="region of interest" description="Disordered" evidence="1">
    <location>
        <begin position="1"/>
        <end position="29"/>
    </location>
</feature>
<reference evidence="2" key="1">
    <citation type="journal article" date="2021" name="Proc. Natl. Acad. Sci. U.S.A.">
        <title>A Catalog of Tens of Thousands of Viruses from Human Metagenomes Reveals Hidden Associations with Chronic Diseases.</title>
        <authorList>
            <person name="Tisza M.J."/>
            <person name="Buck C.B."/>
        </authorList>
    </citation>
    <scope>NUCLEOTIDE SEQUENCE</scope>
    <source>
        <strain evidence="2">Ct8HH20</strain>
    </source>
</reference>
<dbReference type="EMBL" id="BK015581">
    <property type="protein sequence ID" value="DAE14350.1"/>
    <property type="molecule type" value="Genomic_DNA"/>
</dbReference>
<feature type="compositionally biased region" description="Low complexity" evidence="1">
    <location>
        <begin position="1"/>
        <end position="17"/>
    </location>
</feature>
<evidence type="ECO:0000313" key="2">
    <source>
        <dbReference type="EMBL" id="DAE14350.1"/>
    </source>
</evidence>
<sequence>MAHLKSSTLTTTSIHSSRPAVSGKNVNPL</sequence>
<name>A0A8S5Q4U4_9CAUD</name>
<protein>
    <submittedName>
        <fullName evidence="2">Uncharacterized protein</fullName>
    </submittedName>
</protein>
<accession>A0A8S5Q4U4</accession>